<accession>A0A816IJD0</accession>
<proteinExistence type="predicted"/>
<sequence>MATRAAPLSDSRVRPTSFFSAVRESLSSGSRREESICRVSIASFDLCFNDLKRLRLQLHGVKPLLKSITHDLDYNASFSSQGFDVTRCNQNFQLLDSSLLIRFRDTNSLDEVTEPVKPNVVFERGLEGLLDNSIFQFLNKATDLIDEDGSLVRPCHAQIPEEARELEKQLRQIT</sequence>
<dbReference type="Proteomes" id="UP001295469">
    <property type="component" value="Chromosome C03"/>
</dbReference>
<protein>
    <submittedName>
        <fullName evidence="1">(rape) hypothetical protein</fullName>
    </submittedName>
</protein>
<name>A0A816IJD0_BRANA</name>
<dbReference type="EMBL" id="HG994367">
    <property type="protein sequence ID" value="CAF1711033.1"/>
    <property type="molecule type" value="Genomic_DNA"/>
</dbReference>
<dbReference type="AlphaFoldDB" id="A0A816IJD0"/>
<reference evidence="1" key="1">
    <citation type="submission" date="2021-01" db="EMBL/GenBank/DDBJ databases">
        <authorList>
            <consortium name="Genoscope - CEA"/>
            <person name="William W."/>
        </authorList>
    </citation>
    <scope>NUCLEOTIDE SEQUENCE</scope>
</reference>
<gene>
    <name evidence="1" type="ORF">DARMORV10_C03P83360.1</name>
</gene>
<evidence type="ECO:0000313" key="1">
    <source>
        <dbReference type="EMBL" id="CAF1711033.1"/>
    </source>
</evidence>
<organism evidence="1">
    <name type="scientific">Brassica napus</name>
    <name type="common">Rape</name>
    <dbReference type="NCBI Taxonomy" id="3708"/>
    <lineage>
        <taxon>Eukaryota</taxon>
        <taxon>Viridiplantae</taxon>
        <taxon>Streptophyta</taxon>
        <taxon>Embryophyta</taxon>
        <taxon>Tracheophyta</taxon>
        <taxon>Spermatophyta</taxon>
        <taxon>Magnoliopsida</taxon>
        <taxon>eudicotyledons</taxon>
        <taxon>Gunneridae</taxon>
        <taxon>Pentapetalae</taxon>
        <taxon>rosids</taxon>
        <taxon>malvids</taxon>
        <taxon>Brassicales</taxon>
        <taxon>Brassicaceae</taxon>
        <taxon>Brassiceae</taxon>
        <taxon>Brassica</taxon>
    </lineage>
</organism>